<organism evidence="4 5">
    <name type="scientific">Sphaerisporangium rhizosphaerae</name>
    <dbReference type="NCBI Taxonomy" id="2269375"/>
    <lineage>
        <taxon>Bacteria</taxon>
        <taxon>Bacillati</taxon>
        <taxon>Actinomycetota</taxon>
        <taxon>Actinomycetes</taxon>
        <taxon>Streptosporangiales</taxon>
        <taxon>Streptosporangiaceae</taxon>
        <taxon>Sphaerisporangium</taxon>
    </lineage>
</organism>
<feature type="domain" description="HTH merR-type" evidence="3">
    <location>
        <begin position="8"/>
        <end position="77"/>
    </location>
</feature>
<dbReference type="Pfam" id="PF11716">
    <property type="entry name" value="MDMPI_N"/>
    <property type="match status" value="1"/>
</dbReference>
<dbReference type="EMBL" id="JBHTCG010000012">
    <property type="protein sequence ID" value="MFC7384485.1"/>
    <property type="molecule type" value="Genomic_DNA"/>
</dbReference>
<feature type="region of interest" description="Disordered" evidence="2">
    <location>
        <begin position="336"/>
        <end position="367"/>
    </location>
</feature>
<evidence type="ECO:0000313" key="5">
    <source>
        <dbReference type="Proteomes" id="UP001596496"/>
    </source>
</evidence>
<dbReference type="InterPro" id="IPR017517">
    <property type="entry name" value="Maleyloyr_isom"/>
</dbReference>
<evidence type="ECO:0000256" key="1">
    <source>
        <dbReference type="ARBA" id="ARBA00023125"/>
    </source>
</evidence>
<evidence type="ECO:0000259" key="3">
    <source>
        <dbReference type="PROSITE" id="PS50937"/>
    </source>
</evidence>
<evidence type="ECO:0000256" key="2">
    <source>
        <dbReference type="SAM" id="MobiDB-lite"/>
    </source>
</evidence>
<dbReference type="Gene3D" id="1.10.1660.10">
    <property type="match status" value="1"/>
</dbReference>
<protein>
    <submittedName>
        <fullName evidence="4">TIGR03086 family metal-binding protein</fullName>
    </submittedName>
</protein>
<dbReference type="SUPFAM" id="SSF46955">
    <property type="entry name" value="Putative DNA-binding domain"/>
    <property type="match status" value="1"/>
</dbReference>
<dbReference type="Proteomes" id="UP001596496">
    <property type="component" value="Unassembled WGS sequence"/>
</dbReference>
<dbReference type="InterPro" id="IPR047057">
    <property type="entry name" value="MerR_fam"/>
</dbReference>
<dbReference type="PANTHER" id="PTHR30204">
    <property type="entry name" value="REDOX-CYCLING DRUG-SENSING TRANSCRIPTIONAL ACTIVATOR SOXR"/>
    <property type="match status" value="1"/>
</dbReference>
<dbReference type="Gene3D" id="1.20.120.450">
    <property type="entry name" value="dinb family like domain"/>
    <property type="match status" value="1"/>
</dbReference>
<comment type="caution">
    <text evidence="4">The sequence shown here is derived from an EMBL/GenBank/DDBJ whole genome shotgun (WGS) entry which is preliminary data.</text>
</comment>
<dbReference type="InterPro" id="IPR024344">
    <property type="entry name" value="MDMPI_metal-binding"/>
</dbReference>
<dbReference type="NCBIfam" id="TIGR03086">
    <property type="entry name" value="TIGR03086 family metal-binding protein"/>
    <property type="match status" value="1"/>
</dbReference>
<evidence type="ECO:0000313" key="4">
    <source>
        <dbReference type="EMBL" id="MFC7384485.1"/>
    </source>
</evidence>
<dbReference type="InterPro" id="IPR034660">
    <property type="entry name" value="DinB/YfiT-like"/>
</dbReference>
<dbReference type="CDD" id="cd00592">
    <property type="entry name" value="HTH_MerR-like"/>
    <property type="match status" value="1"/>
</dbReference>
<feature type="region of interest" description="Disordered" evidence="2">
    <location>
        <begin position="518"/>
        <end position="537"/>
    </location>
</feature>
<dbReference type="NCBIfam" id="TIGR03083">
    <property type="entry name" value="maleylpyruvate isomerase family mycothiol-dependent enzyme"/>
    <property type="match status" value="1"/>
</dbReference>
<dbReference type="InterPro" id="IPR009061">
    <property type="entry name" value="DNA-bd_dom_put_sf"/>
</dbReference>
<dbReference type="InterPro" id="IPR000551">
    <property type="entry name" value="MerR-type_HTH_dom"/>
</dbReference>
<reference evidence="5" key="1">
    <citation type="journal article" date="2019" name="Int. J. Syst. Evol. Microbiol.">
        <title>The Global Catalogue of Microorganisms (GCM) 10K type strain sequencing project: providing services to taxonomists for standard genome sequencing and annotation.</title>
        <authorList>
            <consortium name="The Broad Institute Genomics Platform"/>
            <consortium name="The Broad Institute Genome Sequencing Center for Infectious Disease"/>
            <person name="Wu L."/>
            <person name="Ma J."/>
        </authorList>
    </citation>
    <scope>NUCLEOTIDE SEQUENCE [LARGE SCALE GENOMIC DNA]</scope>
    <source>
        <strain evidence="5">CECT 7649</strain>
    </source>
</reference>
<name>A0ABW2P8C5_9ACTN</name>
<gene>
    <name evidence="4" type="ORF">ACFQSB_19900</name>
</gene>
<dbReference type="Pfam" id="PF13411">
    <property type="entry name" value="MerR_1"/>
    <property type="match status" value="1"/>
</dbReference>
<dbReference type="PROSITE" id="PS50937">
    <property type="entry name" value="HTH_MERR_2"/>
    <property type="match status" value="1"/>
</dbReference>
<accession>A0ABW2P8C5</accession>
<keyword evidence="5" id="KW-1185">Reference proteome</keyword>
<proteinExistence type="predicted"/>
<dbReference type="PANTHER" id="PTHR30204:SF93">
    <property type="entry name" value="HTH MERR-TYPE DOMAIN-CONTAINING PROTEIN"/>
    <property type="match status" value="1"/>
</dbReference>
<keyword evidence="1" id="KW-0238">DNA-binding</keyword>
<dbReference type="InterPro" id="IPR017520">
    <property type="entry name" value="CHP03086"/>
</dbReference>
<dbReference type="SUPFAM" id="SSF109854">
    <property type="entry name" value="DinB/YfiT-like putative metalloenzymes"/>
    <property type="match status" value="1"/>
</dbReference>
<dbReference type="SMART" id="SM00422">
    <property type="entry name" value="HTH_MERR"/>
    <property type="match status" value="1"/>
</dbReference>
<dbReference type="RefSeq" id="WP_380828256.1">
    <property type="nucleotide sequence ID" value="NZ_JBHTCG010000012.1"/>
</dbReference>
<sequence length="550" mass="58900">MRGDDERLLSIGELAERTGMPVKLIRHWSDIGVVPPAHRTAARYRLYAPDAVARLELARALRDLGLGMAAIRDVVARGRDLTEVAAVHADALEVRIRTLRSQQAVLRSITSGRTATERLTLMTRLARLSAAERNAVVREFVAGAVGKADAPGYREGLLAALPELPPEPTPEQIDAWLELGELLEDPALAAGMRRMAEYAARHALREHDERDLREVERVTDLWVGQVSAAMEAGSAADSPAAEPVVAAVVAAWLPTQVRVPGSPERDGAEARRVLLEQLENAADPRLERYWQLMCVINGLPVRPSIAAAGRWLTTALRTNPEPGAREARIAALLRQEGRAPATGGQDAAPGITGDRPERAAGTAGDAGPEGIVGDCARVLAEVGELVAAVPPGRLADPTPCEGWDVRALLDHLVWENLLWAGLAEGAPRSDFAGDHLGGDHVAAFRAAAEATMAAFRRPGMLAERFGPAPGWRLVEQVLIEMTVHGWDLARAIGRPADLVPDVAEALMPSVREIYGGLPRTPGGSFAPERPVPDGATPADRLAAYLGRRLD</sequence>